<dbReference type="RefSeq" id="WP_010839962.1">
    <property type="nucleotide sequence ID" value="NZ_QRCM01000001.1"/>
</dbReference>
<dbReference type="Proteomes" id="UP000471120">
    <property type="component" value="Unassembled WGS sequence"/>
</dbReference>
<reference evidence="4 5" key="1">
    <citation type="submission" date="2018-07" db="EMBL/GenBank/DDBJ databases">
        <title>Genome sequence of Rhodococcus rhodnii ATCC 35071 from Rhodnius prolixus.</title>
        <authorList>
            <person name="Patel V."/>
            <person name="Vogel K.J."/>
        </authorList>
    </citation>
    <scope>NUCLEOTIDE SEQUENCE [LARGE SCALE GENOMIC DNA]</scope>
    <source>
        <strain evidence="4 5">ATCC 35071</strain>
    </source>
</reference>
<dbReference type="PANTHER" id="PTHR43212">
    <property type="entry name" value="QUERCETIN 2,3-DIOXYGENASE"/>
    <property type="match status" value="1"/>
</dbReference>
<dbReference type="InterPro" id="IPR012093">
    <property type="entry name" value="Pirin"/>
</dbReference>
<proteinExistence type="inferred from homology"/>
<dbReference type="InterPro" id="IPR014710">
    <property type="entry name" value="RmlC-like_jellyroll"/>
</dbReference>
<organism evidence="4 5">
    <name type="scientific">Rhodococcus rhodnii</name>
    <dbReference type="NCBI Taxonomy" id="38312"/>
    <lineage>
        <taxon>Bacteria</taxon>
        <taxon>Bacillati</taxon>
        <taxon>Actinomycetota</taxon>
        <taxon>Actinomycetes</taxon>
        <taxon>Mycobacteriales</taxon>
        <taxon>Nocardiaceae</taxon>
        <taxon>Rhodococcus</taxon>
    </lineage>
</organism>
<accession>A0A6P2CG09</accession>
<evidence type="ECO:0000259" key="3">
    <source>
        <dbReference type="Pfam" id="PF02678"/>
    </source>
</evidence>
<feature type="domain" description="Pirin N-terminal" evidence="3">
    <location>
        <begin position="19"/>
        <end position="130"/>
    </location>
</feature>
<dbReference type="InterPro" id="IPR003829">
    <property type="entry name" value="Pirin_N_dom"/>
</dbReference>
<evidence type="ECO:0000313" key="5">
    <source>
        <dbReference type="Proteomes" id="UP000471120"/>
    </source>
</evidence>
<evidence type="ECO:0000313" key="4">
    <source>
        <dbReference type="EMBL" id="TXG89868.1"/>
    </source>
</evidence>
<dbReference type="SUPFAM" id="SSF51182">
    <property type="entry name" value="RmlC-like cupins"/>
    <property type="match status" value="1"/>
</dbReference>
<dbReference type="InterPro" id="IPR011051">
    <property type="entry name" value="RmlC_Cupin_sf"/>
</dbReference>
<dbReference type="AlphaFoldDB" id="A0A6P2CG09"/>
<comment type="caution">
    <text evidence="4">The sequence shown here is derived from an EMBL/GenBank/DDBJ whole genome shotgun (WGS) entry which is preliminary data.</text>
</comment>
<dbReference type="Pfam" id="PF02678">
    <property type="entry name" value="Pirin"/>
    <property type="match status" value="1"/>
</dbReference>
<evidence type="ECO:0000256" key="2">
    <source>
        <dbReference type="RuleBase" id="RU003457"/>
    </source>
</evidence>
<dbReference type="PANTHER" id="PTHR43212:SF3">
    <property type="entry name" value="QUERCETIN 2,3-DIOXYGENASE"/>
    <property type="match status" value="1"/>
</dbReference>
<dbReference type="Gene3D" id="2.60.120.10">
    <property type="entry name" value="Jelly Rolls"/>
    <property type="match status" value="2"/>
</dbReference>
<protein>
    <submittedName>
        <fullName evidence="4">Pirin family protein</fullName>
    </submittedName>
</protein>
<evidence type="ECO:0000256" key="1">
    <source>
        <dbReference type="ARBA" id="ARBA00008416"/>
    </source>
</evidence>
<dbReference type="EMBL" id="QRCM01000001">
    <property type="protein sequence ID" value="TXG89868.1"/>
    <property type="molecule type" value="Genomic_DNA"/>
</dbReference>
<name>A0A6P2CG09_9NOCA</name>
<comment type="similarity">
    <text evidence="1 2">Belongs to the pirin family.</text>
</comment>
<gene>
    <name evidence="4" type="ORF">DW322_06125</name>
</gene>
<sequence length="249" mass="26812">MTTATAAVIRSGHRTILRLEDMTSRHSFPFAGNFRLEDNAHGLLLVNNEDTVDAGAGFDRHTHVETEIVTWVVSGSLVHRDSLGNTALLTPGAAQRMSAGTGVSHSEYNDSWAITGERHREPLHVVQMWIPPDEPGLTPEYQDLPLGDRLAGGGLVPVATGMPRYVEETEGRLRNRNATLHAARPGPGTHVAIPDAPYVHVFVTRGALQASDGTRVGPGDAVRLTGATGFTLDAVEDSEILVWEMHAHA</sequence>